<feature type="transmembrane region" description="Helical" evidence="6">
    <location>
        <begin position="223"/>
        <end position="242"/>
    </location>
</feature>
<dbReference type="Proteomes" id="UP001211907">
    <property type="component" value="Unassembled WGS sequence"/>
</dbReference>
<dbReference type="GO" id="GO:0005789">
    <property type="term" value="C:endoplasmic reticulum membrane"/>
    <property type="evidence" value="ECO:0007669"/>
    <property type="project" value="TreeGrafter"/>
</dbReference>
<proteinExistence type="inferred from homology"/>
<keyword evidence="4 6" id="KW-1133">Transmembrane helix</keyword>
<evidence type="ECO:0000256" key="4">
    <source>
        <dbReference type="ARBA" id="ARBA00022989"/>
    </source>
</evidence>
<dbReference type="PANTHER" id="PTHR21257:SF52">
    <property type="entry name" value="DELTA(14)-STEROL REDUCTASE TM7SF2"/>
    <property type="match status" value="1"/>
</dbReference>
<evidence type="ECO:0000256" key="6">
    <source>
        <dbReference type="SAM" id="Phobius"/>
    </source>
</evidence>
<feature type="chain" id="PRO_5042259089" evidence="7">
    <location>
        <begin position="22"/>
        <end position="276"/>
    </location>
</feature>
<name>A0AAD5TA40_9FUNG</name>
<feature type="signal peptide" evidence="7">
    <location>
        <begin position="1"/>
        <end position="21"/>
    </location>
</feature>
<comment type="caution">
    <text evidence="8">The sequence shown here is derived from an EMBL/GenBank/DDBJ whole genome shotgun (WGS) entry which is preliminary data.</text>
</comment>
<comment type="similarity">
    <text evidence="2">Belongs to the ERG4/ERG24 family.</text>
</comment>
<evidence type="ECO:0000313" key="8">
    <source>
        <dbReference type="EMBL" id="KAJ3142531.1"/>
    </source>
</evidence>
<feature type="transmembrane region" description="Helical" evidence="6">
    <location>
        <begin position="89"/>
        <end position="109"/>
    </location>
</feature>
<organism evidence="8 9">
    <name type="scientific">Physocladia obscura</name>
    <dbReference type="NCBI Taxonomy" id="109957"/>
    <lineage>
        <taxon>Eukaryota</taxon>
        <taxon>Fungi</taxon>
        <taxon>Fungi incertae sedis</taxon>
        <taxon>Chytridiomycota</taxon>
        <taxon>Chytridiomycota incertae sedis</taxon>
        <taxon>Chytridiomycetes</taxon>
        <taxon>Chytridiales</taxon>
        <taxon>Chytriomycetaceae</taxon>
        <taxon>Physocladia</taxon>
    </lineage>
</organism>
<dbReference type="PANTHER" id="PTHR21257">
    <property type="entry name" value="DELTA(14)-STEROL REDUCTASE"/>
    <property type="match status" value="1"/>
</dbReference>
<dbReference type="Pfam" id="PF01222">
    <property type="entry name" value="ERG4_ERG24"/>
    <property type="match status" value="2"/>
</dbReference>
<evidence type="ECO:0000313" key="9">
    <source>
        <dbReference type="Proteomes" id="UP001211907"/>
    </source>
</evidence>
<accession>A0AAD5TA40</accession>
<evidence type="ECO:0000256" key="2">
    <source>
        <dbReference type="ARBA" id="ARBA00005402"/>
    </source>
</evidence>
<dbReference type="GO" id="GO:0005637">
    <property type="term" value="C:nuclear inner membrane"/>
    <property type="evidence" value="ECO:0007669"/>
    <property type="project" value="TreeGrafter"/>
</dbReference>
<protein>
    <submittedName>
        <fullName evidence="8">Uncharacterized protein</fullName>
    </submittedName>
</protein>
<keyword evidence="9" id="KW-1185">Reference proteome</keyword>
<dbReference type="GO" id="GO:0050613">
    <property type="term" value="F:Delta14-sterol reductase activity"/>
    <property type="evidence" value="ECO:0007669"/>
    <property type="project" value="TreeGrafter"/>
</dbReference>
<comment type="subcellular location">
    <subcellularLocation>
        <location evidence="1">Membrane</location>
        <topology evidence="1">Multi-pass membrane protein</topology>
    </subcellularLocation>
</comment>
<feature type="transmembrane region" description="Helical" evidence="6">
    <location>
        <begin position="116"/>
        <end position="134"/>
    </location>
</feature>
<evidence type="ECO:0000256" key="5">
    <source>
        <dbReference type="ARBA" id="ARBA00023136"/>
    </source>
</evidence>
<keyword evidence="3 6" id="KW-0812">Transmembrane</keyword>
<reference evidence="8" key="1">
    <citation type="submission" date="2020-05" db="EMBL/GenBank/DDBJ databases">
        <title>Phylogenomic resolution of chytrid fungi.</title>
        <authorList>
            <person name="Stajich J.E."/>
            <person name="Amses K."/>
            <person name="Simmons R."/>
            <person name="Seto K."/>
            <person name="Myers J."/>
            <person name="Bonds A."/>
            <person name="Quandt C.A."/>
            <person name="Barry K."/>
            <person name="Liu P."/>
            <person name="Grigoriev I."/>
            <person name="Longcore J.E."/>
            <person name="James T.Y."/>
        </authorList>
    </citation>
    <scope>NUCLEOTIDE SEQUENCE</scope>
    <source>
        <strain evidence="8">JEL0513</strain>
    </source>
</reference>
<evidence type="ECO:0000256" key="7">
    <source>
        <dbReference type="SAM" id="SignalP"/>
    </source>
</evidence>
<evidence type="ECO:0000256" key="3">
    <source>
        <dbReference type="ARBA" id="ARBA00022692"/>
    </source>
</evidence>
<dbReference type="EMBL" id="JADGJH010000014">
    <property type="protein sequence ID" value="KAJ3142531.1"/>
    <property type="molecule type" value="Genomic_DNA"/>
</dbReference>
<keyword evidence="7" id="KW-0732">Signal</keyword>
<sequence>MCWFWAAFLGIGLALTANVEARKSPPIDSKFQRCLTRDQVTQERQKSGELLKLEKLLHKLPPNSNKIWLVEFYNGSHFNPNIFGVDAKMALYCVGAVMLQLNILSMAVLHYQNNGGIIANVVKVYVFMFTWFILEYSFFENVHLYTYDLFAEKVGFKLIFGCLGFYPYLYCIGGIVLATYAPHAFPENGFWGISRHVNYLGEIVQGIALALPGFLVLYGTTTPSWICMIPWIYPLYYTLLFIQREREDNALCKSKYGKSWDEYCLQVPYRIIPYVY</sequence>
<keyword evidence="5 6" id="KW-0472">Membrane</keyword>
<feature type="transmembrane region" description="Helical" evidence="6">
    <location>
        <begin position="154"/>
        <end position="178"/>
    </location>
</feature>
<dbReference type="GO" id="GO:0016126">
    <property type="term" value="P:sterol biosynthetic process"/>
    <property type="evidence" value="ECO:0007669"/>
    <property type="project" value="InterPro"/>
</dbReference>
<dbReference type="AlphaFoldDB" id="A0AAD5TA40"/>
<evidence type="ECO:0000256" key="1">
    <source>
        <dbReference type="ARBA" id="ARBA00004141"/>
    </source>
</evidence>
<gene>
    <name evidence="8" type="ORF">HK100_001784</name>
</gene>
<dbReference type="Gene3D" id="1.20.120.1630">
    <property type="match status" value="1"/>
</dbReference>
<dbReference type="InterPro" id="IPR001171">
    <property type="entry name" value="ERG24_DHCR-like"/>
</dbReference>